<evidence type="ECO:0000256" key="1">
    <source>
        <dbReference type="SAM" id="Coils"/>
    </source>
</evidence>
<dbReference type="Proteomes" id="UP000561726">
    <property type="component" value="Unassembled WGS sequence"/>
</dbReference>
<evidence type="ECO:0000313" key="5">
    <source>
        <dbReference type="Proteomes" id="UP000561726"/>
    </source>
</evidence>
<dbReference type="EMBL" id="JACHBQ010000001">
    <property type="protein sequence ID" value="MBB5641389.1"/>
    <property type="molecule type" value="Genomic_DNA"/>
</dbReference>
<feature type="coiled-coil region" evidence="1">
    <location>
        <begin position="358"/>
        <end position="385"/>
    </location>
</feature>
<dbReference type="EMBL" id="JPXF01000017">
    <property type="protein sequence ID" value="KGJ79196.1"/>
    <property type="molecule type" value="Genomic_DNA"/>
</dbReference>
<protein>
    <submittedName>
        <fullName evidence="2">ATPase</fullName>
    </submittedName>
</protein>
<evidence type="ECO:0000313" key="3">
    <source>
        <dbReference type="EMBL" id="MBB5641389.1"/>
    </source>
</evidence>
<evidence type="ECO:0000313" key="2">
    <source>
        <dbReference type="EMBL" id="KGJ79196.1"/>
    </source>
</evidence>
<evidence type="ECO:0000313" key="4">
    <source>
        <dbReference type="Proteomes" id="UP000029864"/>
    </source>
</evidence>
<gene>
    <name evidence="3" type="ORF">BJ997_001937</name>
    <name evidence="2" type="ORF">GY21_05970</name>
</gene>
<dbReference type="Pfam" id="PF03993">
    <property type="entry name" value="DUF349"/>
    <property type="match status" value="3"/>
</dbReference>
<dbReference type="RefSeq" id="WP_152602107.1">
    <property type="nucleotide sequence ID" value="NZ_JACHBQ010000001.1"/>
</dbReference>
<name>A0A099JLY6_9MICO</name>
<sequence length="410" mass="44729">MTTTDQQPWGRVDETGTVYVREASGERAVGQYPDATPEEALAYFERKYVELNGQVTLLEQRAKGGAPAADVAKSVANLTTAVATANAVGNLAALAERLSALGGAVTELTEQQGVETKAAAAAAVAERAAIVDEAERLAAEDPAKTQWKQTSAALDALFAKWQAHQHDAPRIPKGEANDLWKRFRAARTTIEQNRKAFFAELDSAHKDVRTRKQNLIEQAEALADKGADGVSAYRNLLEEWKKAGRSGKKQDDAMWAKFKAAGDVLYSAKSEVEAIDNEEYDANLVVKLELVSEAEALLTVTDRVKARDALSTIQRKWDAIGKVPRDQVKPIEDRLRKVEAVVRKLDEDHWKRNNPETKARTEGLAGQLNDAIAKLEAELEAAHAGKDTAAITEATEALEARKAWLKAIGQ</sequence>
<dbReference type="Proteomes" id="UP000029864">
    <property type="component" value="Unassembled WGS sequence"/>
</dbReference>
<comment type="caution">
    <text evidence="2">The sequence shown here is derived from an EMBL/GenBank/DDBJ whole genome shotgun (WGS) entry which is preliminary data.</text>
</comment>
<dbReference type="InterPro" id="IPR007139">
    <property type="entry name" value="DUF349"/>
</dbReference>
<reference evidence="3 5" key="2">
    <citation type="submission" date="2020-08" db="EMBL/GenBank/DDBJ databases">
        <title>Sequencing the genomes of 1000 actinobacteria strains.</title>
        <authorList>
            <person name="Klenk H.-P."/>
        </authorList>
    </citation>
    <scope>NUCLEOTIDE SEQUENCE [LARGE SCALE GENOMIC DNA]</scope>
    <source>
        <strain evidence="3 5">DSM 21065</strain>
    </source>
</reference>
<dbReference type="AlphaFoldDB" id="A0A099JLY6"/>
<proteinExistence type="predicted"/>
<organism evidence="2 4">
    <name type="scientific">Cryobacterium roopkundense</name>
    <dbReference type="NCBI Taxonomy" id="1001240"/>
    <lineage>
        <taxon>Bacteria</taxon>
        <taxon>Bacillati</taxon>
        <taxon>Actinomycetota</taxon>
        <taxon>Actinomycetes</taxon>
        <taxon>Micrococcales</taxon>
        <taxon>Microbacteriaceae</taxon>
        <taxon>Cryobacterium</taxon>
    </lineage>
</organism>
<reference evidence="2 4" key="1">
    <citation type="submission" date="2014-08" db="EMBL/GenBank/DDBJ databases">
        <authorList>
            <person name="Sisinthy S."/>
        </authorList>
    </citation>
    <scope>NUCLEOTIDE SEQUENCE [LARGE SCALE GENOMIC DNA]</scope>
    <source>
        <strain evidence="2 4">RuG17</strain>
    </source>
</reference>
<accession>A0A099JLY6</accession>
<keyword evidence="1" id="KW-0175">Coiled coil</keyword>
<dbReference type="OrthoDB" id="5422202at2"/>
<dbReference type="STRING" id="1001240.GY21_05970"/>
<dbReference type="eggNOG" id="COG3266">
    <property type="taxonomic scope" value="Bacteria"/>
</dbReference>
<keyword evidence="4" id="KW-1185">Reference proteome</keyword>